<sequence>MQRKRRQQSLASMLYDPYIAGCFKDYRSNPAKAPKRWKRQWVRQWKFVLKARPAIRHNARIKLLRAAQQAATQKDALP</sequence>
<proteinExistence type="predicted"/>
<protein>
    <submittedName>
        <fullName evidence="1">Uncharacterized protein</fullName>
    </submittedName>
</protein>
<dbReference type="Proteomes" id="UP000834458">
    <property type="component" value="Unassembled WGS sequence"/>
</dbReference>
<evidence type="ECO:0000313" key="1">
    <source>
        <dbReference type="EMBL" id="CAB5710551.1"/>
    </source>
</evidence>
<reference evidence="1" key="1">
    <citation type="submission" date="2020-05" db="EMBL/GenBank/DDBJ databases">
        <authorList>
            <person name="Delgado-Blas J."/>
        </authorList>
    </citation>
    <scope>NUCLEOTIDE SEQUENCE</scope>
    <source>
        <strain evidence="1">BB1454</strain>
    </source>
</reference>
<evidence type="ECO:0000313" key="2">
    <source>
        <dbReference type="Proteomes" id="UP000834458"/>
    </source>
</evidence>
<organism evidence="1 2">
    <name type="scientific">Comamonas aquatica</name>
    <dbReference type="NCBI Taxonomy" id="225991"/>
    <lineage>
        <taxon>Bacteria</taxon>
        <taxon>Pseudomonadati</taxon>
        <taxon>Pseudomonadota</taxon>
        <taxon>Betaproteobacteria</taxon>
        <taxon>Burkholderiales</taxon>
        <taxon>Comamonadaceae</taxon>
        <taxon>Comamonas</taxon>
    </lineage>
</organism>
<accession>A0AA35DAM2</accession>
<dbReference type="RefSeq" id="WP_234687996.1">
    <property type="nucleotide sequence ID" value="NZ_CAHPRW010000059.1"/>
</dbReference>
<gene>
    <name evidence="1" type="ORF">GHA_03616</name>
</gene>
<name>A0AA35DAM2_9BURK</name>
<dbReference type="AlphaFoldDB" id="A0AA35DAM2"/>
<comment type="caution">
    <text evidence="1">The sequence shown here is derived from an EMBL/GenBank/DDBJ whole genome shotgun (WGS) entry which is preliminary data.</text>
</comment>
<dbReference type="EMBL" id="CAHPSC010000089">
    <property type="protein sequence ID" value="CAB5710551.1"/>
    <property type="molecule type" value="Genomic_DNA"/>
</dbReference>